<dbReference type="InterPro" id="IPR018392">
    <property type="entry name" value="LysM"/>
</dbReference>
<keyword evidence="4" id="KW-0677">Repeat</keyword>
<reference evidence="10" key="1">
    <citation type="submission" date="2016-10" db="EMBL/GenBank/DDBJ databases">
        <authorList>
            <person name="Varghese N."/>
            <person name="Submissions S."/>
        </authorList>
    </citation>
    <scope>NUCLEOTIDE SEQUENCE [LARGE SCALE GENOMIC DNA]</scope>
    <source>
        <strain evidence="10">IBRC-M10078</strain>
    </source>
</reference>
<dbReference type="InterPro" id="IPR036582">
    <property type="entry name" value="Mao_N_sf"/>
</dbReference>
<dbReference type="PROSITE" id="PS51935">
    <property type="entry name" value="NLPC_P60"/>
    <property type="match status" value="1"/>
</dbReference>
<dbReference type="EMBL" id="FNJU01000001">
    <property type="protein sequence ID" value="SDP12425.1"/>
    <property type="molecule type" value="Genomic_DNA"/>
</dbReference>
<evidence type="ECO:0000256" key="5">
    <source>
        <dbReference type="ARBA" id="ARBA00022801"/>
    </source>
</evidence>
<dbReference type="PANTHER" id="PTHR47053">
    <property type="entry name" value="MUREIN DD-ENDOPEPTIDASE MEPH-RELATED"/>
    <property type="match status" value="1"/>
</dbReference>
<keyword evidence="2" id="KW-0645">Protease</keyword>
<keyword evidence="3" id="KW-0732">Signal</keyword>
<feature type="domain" description="LysM" evidence="7">
    <location>
        <begin position="155"/>
        <end position="198"/>
    </location>
</feature>
<protein>
    <submittedName>
        <fullName evidence="9">Peptidoglycan endopeptidase LytE</fullName>
    </submittedName>
</protein>
<evidence type="ECO:0000256" key="6">
    <source>
        <dbReference type="ARBA" id="ARBA00022807"/>
    </source>
</evidence>
<dbReference type="SUPFAM" id="SSF54001">
    <property type="entry name" value="Cysteine proteinases"/>
    <property type="match status" value="1"/>
</dbReference>
<gene>
    <name evidence="9" type="ORF">SAMN05216565_101604</name>
</gene>
<organism evidence="9 10">
    <name type="scientific">Litchfieldia salsa</name>
    <dbReference type="NCBI Taxonomy" id="930152"/>
    <lineage>
        <taxon>Bacteria</taxon>
        <taxon>Bacillati</taxon>
        <taxon>Bacillota</taxon>
        <taxon>Bacilli</taxon>
        <taxon>Bacillales</taxon>
        <taxon>Bacillaceae</taxon>
        <taxon>Litchfieldia</taxon>
    </lineage>
</organism>
<evidence type="ECO:0000313" key="10">
    <source>
        <dbReference type="Proteomes" id="UP000199159"/>
    </source>
</evidence>
<evidence type="ECO:0000256" key="3">
    <source>
        <dbReference type="ARBA" id="ARBA00022729"/>
    </source>
</evidence>
<name>A0A1H0Q5W2_9BACI</name>
<keyword evidence="10" id="KW-1185">Reference proteome</keyword>
<dbReference type="SUPFAM" id="SSF55383">
    <property type="entry name" value="Copper amine oxidase, domain N"/>
    <property type="match status" value="1"/>
</dbReference>
<evidence type="ECO:0000256" key="4">
    <source>
        <dbReference type="ARBA" id="ARBA00022737"/>
    </source>
</evidence>
<dbReference type="InterPro" id="IPR036779">
    <property type="entry name" value="LysM_dom_sf"/>
</dbReference>
<dbReference type="Gene3D" id="3.10.350.10">
    <property type="entry name" value="LysM domain"/>
    <property type="match status" value="1"/>
</dbReference>
<dbReference type="InterPro" id="IPR000064">
    <property type="entry name" value="NLP_P60_dom"/>
</dbReference>
<dbReference type="STRING" id="930152.SAMN05216565_101604"/>
<dbReference type="Pfam" id="PF00877">
    <property type="entry name" value="NLPC_P60"/>
    <property type="match status" value="1"/>
</dbReference>
<dbReference type="SUPFAM" id="SSF54106">
    <property type="entry name" value="LysM domain"/>
    <property type="match status" value="1"/>
</dbReference>
<dbReference type="GO" id="GO:0006508">
    <property type="term" value="P:proteolysis"/>
    <property type="evidence" value="ECO:0007669"/>
    <property type="project" value="UniProtKB-KW"/>
</dbReference>
<comment type="similarity">
    <text evidence="1">Belongs to the peptidase C40 family.</text>
</comment>
<keyword evidence="6" id="KW-0788">Thiol protease</keyword>
<evidence type="ECO:0000259" key="8">
    <source>
        <dbReference type="PROSITE" id="PS51935"/>
    </source>
</evidence>
<dbReference type="InterPro" id="IPR038765">
    <property type="entry name" value="Papain-like_cys_pep_sf"/>
</dbReference>
<evidence type="ECO:0000313" key="9">
    <source>
        <dbReference type="EMBL" id="SDP12425.1"/>
    </source>
</evidence>
<keyword evidence="5" id="KW-0378">Hydrolase</keyword>
<dbReference type="PROSITE" id="PS51782">
    <property type="entry name" value="LYSM"/>
    <property type="match status" value="1"/>
</dbReference>
<dbReference type="Pfam" id="PF01476">
    <property type="entry name" value="LysM"/>
    <property type="match status" value="1"/>
</dbReference>
<dbReference type="Proteomes" id="UP000199159">
    <property type="component" value="Unassembled WGS sequence"/>
</dbReference>
<evidence type="ECO:0000256" key="2">
    <source>
        <dbReference type="ARBA" id="ARBA00022670"/>
    </source>
</evidence>
<dbReference type="InterPro" id="IPR012854">
    <property type="entry name" value="Cu_amine_oxidase-like_N"/>
</dbReference>
<accession>A0A1H0Q5W2</accession>
<feature type="domain" description="NlpC/P60" evidence="8">
    <location>
        <begin position="225"/>
        <end position="353"/>
    </location>
</feature>
<dbReference type="GO" id="GO:0008234">
    <property type="term" value="F:cysteine-type peptidase activity"/>
    <property type="evidence" value="ECO:0007669"/>
    <property type="project" value="UniProtKB-KW"/>
</dbReference>
<dbReference type="PANTHER" id="PTHR47053:SF1">
    <property type="entry name" value="MUREIN DD-ENDOPEPTIDASE MEPH-RELATED"/>
    <property type="match status" value="1"/>
</dbReference>
<dbReference type="CDD" id="cd00118">
    <property type="entry name" value="LysM"/>
    <property type="match status" value="1"/>
</dbReference>
<dbReference type="AlphaFoldDB" id="A0A1H0Q5W2"/>
<dbReference type="Pfam" id="PF07833">
    <property type="entry name" value="Cu_amine_oxidN1"/>
    <property type="match status" value="1"/>
</dbReference>
<sequence>MVMGRDVLQRIRRTIVAILILTLTFSMLLPVHAQVQKVPTAGIAINGKVVDGINPIIINGKYHLPFLQLSKILGYNNIKYEQKTGTYQVTDGSTIIRMTMGGTRAKKSNEYINIEPPRWNNNTAYVSMNAAGALFNVYIYYKKDNGSVQIQRPAGQYVVQSGDTLWTISRAHHTTVADLKAANNLTTNIISVGQKLKIPARDKTHELEPIREKEPVPNDHHTKLENQRQGVIAEAKKYLGAGYKFGASLADAPKLFDCSSFTMLVFQQNGIQLPRVSRDQASKGFNVNELKAGDLMFFTNSEIYSDGRIGHVGVYMGDGSMIHASSSKGVSITKNVLTNPYWGKNYLFSKRVIQ</sequence>
<evidence type="ECO:0000256" key="1">
    <source>
        <dbReference type="ARBA" id="ARBA00007074"/>
    </source>
</evidence>
<evidence type="ECO:0000259" key="7">
    <source>
        <dbReference type="PROSITE" id="PS51782"/>
    </source>
</evidence>
<proteinExistence type="inferred from homology"/>
<dbReference type="Gene3D" id="3.90.1720.10">
    <property type="entry name" value="endopeptidase domain like (from Nostoc punctiforme)"/>
    <property type="match status" value="1"/>
</dbReference>
<dbReference type="SMART" id="SM00257">
    <property type="entry name" value="LysM"/>
    <property type="match status" value="1"/>
</dbReference>
<dbReference type="InterPro" id="IPR051202">
    <property type="entry name" value="Peptidase_C40"/>
</dbReference>